<evidence type="ECO:0000313" key="3">
    <source>
        <dbReference type="EMBL" id="GAA4652351.1"/>
    </source>
</evidence>
<feature type="signal peptide" evidence="1">
    <location>
        <begin position="1"/>
        <end position="21"/>
    </location>
</feature>
<keyword evidence="1" id="KW-0732">Signal</keyword>
<dbReference type="Proteomes" id="UP001500604">
    <property type="component" value="Unassembled WGS sequence"/>
</dbReference>
<comment type="caution">
    <text evidence="3">The sequence shown here is derived from an EMBL/GenBank/DDBJ whole genome shotgun (WGS) entry which is preliminary data.</text>
</comment>
<keyword evidence="4" id="KW-1185">Reference proteome</keyword>
<proteinExistence type="predicted"/>
<organism evidence="3 4">
    <name type="scientific">Kistimonas scapharcae</name>
    <dbReference type="NCBI Taxonomy" id="1036133"/>
    <lineage>
        <taxon>Bacteria</taxon>
        <taxon>Pseudomonadati</taxon>
        <taxon>Pseudomonadota</taxon>
        <taxon>Gammaproteobacteria</taxon>
        <taxon>Oceanospirillales</taxon>
        <taxon>Endozoicomonadaceae</taxon>
        <taxon>Kistimonas</taxon>
    </lineage>
</organism>
<evidence type="ECO:0000259" key="2">
    <source>
        <dbReference type="Pfam" id="PF13590"/>
    </source>
</evidence>
<dbReference type="Pfam" id="PF13590">
    <property type="entry name" value="DUF4136"/>
    <property type="match status" value="1"/>
</dbReference>
<reference evidence="4" key="1">
    <citation type="journal article" date="2019" name="Int. J. Syst. Evol. Microbiol.">
        <title>The Global Catalogue of Microorganisms (GCM) 10K type strain sequencing project: providing services to taxonomists for standard genome sequencing and annotation.</title>
        <authorList>
            <consortium name="The Broad Institute Genomics Platform"/>
            <consortium name="The Broad Institute Genome Sequencing Center for Infectious Disease"/>
            <person name="Wu L."/>
            <person name="Ma J."/>
        </authorList>
    </citation>
    <scope>NUCLEOTIDE SEQUENCE [LARGE SCALE GENOMIC DNA]</scope>
    <source>
        <strain evidence="4">JCM 17805</strain>
    </source>
</reference>
<evidence type="ECO:0000313" key="4">
    <source>
        <dbReference type="Proteomes" id="UP001500604"/>
    </source>
</evidence>
<feature type="domain" description="DUF4136" evidence="2">
    <location>
        <begin position="62"/>
        <end position="179"/>
    </location>
</feature>
<protein>
    <recommendedName>
        <fullName evidence="2">DUF4136 domain-containing protein</fullName>
    </recommendedName>
</protein>
<sequence length="181" mass="19772">MQSLTTALALGCMAFMLSACSSLPNDHNLASYAMTTGVQKPFKINHYNAAVYEPVYVPREDPLVPKRDAAYTRLENVIKVTLESKGLHEGEMTDNTIRVRFGLASEYLLSDAELASAMGLNPGLVTSQEDSKLTIGITLIRADTDEILWNGALQGVMLKGLDPEQRDQRLKQAVATLLSSL</sequence>
<feature type="chain" id="PRO_5046187279" description="DUF4136 domain-containing protein" evidence="1">
    <location>
        <begin position="22"/>
        <end position="181"/>
    </location>
</feature>
<dbReference type="RefSeq" id="WP_345198896.1">
    <property type="nucleotide sequence ID" value="NZ_BAABFL010000474.1"/>
</dbReference>
<name>A0ABP8V9H6_9GAMM</name>
<gene>
    <name evidence="3" type="ORF">GCM10023116_46350</name>
</gene>
<evidence type="ECO:0000256" key="1">
    <source>
        <dbReference type="SAM" id="SignalP"/>
    </source>
</evidence>
<dbReference type="EMBL" id="BAABFL010000474">
    <property type="protein sequence ID" value="GAA4652351.1"/>
    <property type="molecule type" value="Genomic_DNA"/>
</dbReference>
<accession>A0ABP8V9H6</accession>
<dbReference type="InterPro" id="IPR025411">
    <property type="entry name" value="DUF4136"/>
</dbReference>